<dbReference type="GO" id="GO:0003677">
    <property type="term" value="F:DNA binding"/>
    <property type="evidence" value="ECO:0007669"/>
    <property type="project" value="UniProtKB-UniRule"/>
</dbReference>
<dbReference type="Gene3D" id="3.10.150.10">
    <property type="entry name" value="DNA Polymerase III, subunit A, domain 2"/>
    <property type="match status" value="3"/>
</dbReference>
<dbReference type="AlphaFoldDB" id="A0A7T4EG99"/>
<dbReference type="PIRSF" id="PIRSF000804">
    <property type="entry name" value="DNA_pol_III_b"/>
    <property type="match status" value="1"/>
</dbReference>
<keyword evidence="6 9" id="KW-0235">DNA replication</keyword>
<dbReference type="GO" id="GO:0003887">
    <property type="term" value="F:DNA-directed DNA polymerase activity"/>
    <property type="evidence" value="ECO:0007669"/>
    <property type="project" value="UniProtKB-UniRule"/>
</dbReference>
<dbReference type="InterPro" id="IPR022637">
    <property type="entry name" value="DNA_polIII_beta_cen"/>
</dbReference>
<gene>
    <name evidence="13" type="primary">dnaN</name>
    <name evidence="13" type="ORF">I6I10_02705</name>
</gene>
<evidence type="ECO:0000256" key="9">
    <source>
        <dbReference type="PIRNR" id="PIRNR000804"/>
    </source>
</evidence>
<protein>
    <recommendedName>
        <fullName evidence="9">Beta sliding clamp</fullName>
    </recommendedName>
</protein>
<dbReference type="SUPFAM" id="SSF55979">
    <property type="entry name" value="DNA clamp"/>
    <property type="match status" value="3"/>
</dbReference>
<evidence type="ECO:0000259" key="12">
    <source>
        <dbReference type="Pfam" id="PF02768"/>
    </source>
</evidence>
<dbReference type="Proteomes" id="UP000596145">
    <property type="component" value="Chromosome"/>
</dbReference>
<evidence type="ECO:0000313" key="13">
    <source>
        <dbReference type="EMBL" id="QQB46855.1"/>
    </source>
</evidence>
<keyword evidence="7 9" id="KW-0239">DNA-directed DNA polymerase</keyword>
<organism evidence="13 14">
    <name type="scientific">Corynebacterium glucuronolyticum</name>
    <dbReference type="NCBI Taxonomy" id="39791"/>
    <lineage>
        <taxon>Bacteria</taxon>
        <taxon>Bacillati</taxon>
        <taxon>Actinomycetota</taxon>
        <taxon>Actinomycetes</taxon>
        <taxon>Mycobacteriales</taxon>
        <taxon>Corynebacteriaceae</taxon>
        <taxon>Corynebacterium</taxon>
    </lineage>
</organism>
<comment type="subcellular location">
    <subcellularLocation>
        <location evidence="1 9">Cytoplasm</location>
    </subcellularLocation>
</comment>
<dbReference type="PANTHER" id="PTHR30478">
    <property type="entry name" value="DNA POLYMERASE III SUBUNIT BETA"/>
    <property type="match status" value="1"/>
</dbReference>
<evidence type="ECO:0000256" key="8">
    <source>
        <dbReference type="ARBA" id="ARBA00023125"/>
    </source>
</evidence>
<evidence type="ECO:0000256" key="1">
    <source>
        <dbReference type="ARBA" id="ARBA00004496"/>
    </source>
</evidence>
<keyword evidence="5 9" id="KW-0548">Nucleotidyltransferase</keyword>
<evidence type="ECO:0000256" key="6">
    <source>
        <dbReference type="ARBA" id="ARBA00022705"/>
    </source>
</evidence>
<dbReference type="Pfam" id="PF00712">
    <property type="entry name" value="DNA_pol3_beta"/>
    <property type="match status" value="1"/>
</dbReference>
<proteinExistence type="inferred from homology"/>
<dbReference type="Pfam" id="PF02767">
    <property type="entry name" value="DNA_pol3_beta_2"/>
    <property type="match status" value="1"/>
</dbReference>
<keyword evidence="4 9" id="KW-0808">Transferase</keyword>
<evidence type="ECO:0000256" key="2">
    <source>
        <dbReference type="ARBA" id="ARBA00010752"/>
    </source>
</evidence>
<dbReference type="GeneID" id="92758778"/>
<dbReference type="NCBIfam" id="TIGR00663">
    <property type="entry name" value="dnan"/>
    <property type="match status" value="1"/>
</dbReference>
<evidence type="ECO:0000256" key="3">
    <source>
        <dbReference type="ARBA" id="ARBA00022490"/>
    </source>
</evidence>
<evidence type="ECO:0000256" key="4">
    <source>
        <dbReference type="ARBA" id="ARBA00022679"/>
    </source>
</evidence>
<dbReference type="Pfam" id="PF02768">
    <property type="entry name" value="DNA_pol3_beta_3"/>
    <property type="match status" value="1"/>
</dbReference>
<dbReference type="OrthoDB" id="468978at2"/>
<dbReference type="FunFam" id="3.10.150.10:FF:000005">
    <property type="entry name" value="Beta sliding clamp"/>
    <property type="match status" value="1"/>
</dbReference>
<comment type="function">
    <text evidence="9">Confers DNA tethering and processivity to DNA polymerases and other proteins. Acts as a clamp, forming a ring around DNA (a reaction catalyzed by the clamp-loading complex) which diffuses in an ATP-independent manner freely and bidirectionally along dsDNA. Initially characterized for its ability to contact the catalytic subunit of DNA polymerase III (Pol III), a complex, multichain enzyme responsible for most of the replicative synthesis in bacteria; Pol III exhibits 3'-5' exonuclease proofreading activity. The beta chain is required for initiation of replication as well as for processivity of DNA replication.</text>
</comment>
<comment type="similarity">
    <text evidence="2 9">Belongs to the beta sliding clamp family.</text>
</comment>
<evidence type="ECO:0000256" key="7">
    <source>
        <dbReference type="ARBA" id="ARBA00022932"/>
    </source>
</evidence>
<dbReference type="InterPro" id="IPR001001">
    <property type="entry name" value="DNA_polIII_beta"/>
</dbReference>
<sequence>MESHAVAFRVAQDDFADAVSWVAHNLPTRPVQPVLRGLVITATDDGLELAGFDYEVSTKVRLNAQVLQNGRLAVAGKLISDITSSLAAGTVEVETDETHSKVLLSCGKAKFELPIIPLDEYPSLPAMPETAGRVDPHQFTEAVSQVATAAGKDDALPMLTGIHVDIEGSDLIMAATDRFRLAVRHLEWEPSRELEKSSLLIPARTLLDTAKSMDNGLNKPLEVALGNGLIGMVTENRQTTTRLLDAEFPNYNPLLPKTHNYIATCDVDELLKALRRVSLVADKSGQIRMTFSAGQVSLTAANSESGAAEEVLPAAFQGIEDSLVIAFNPAYLRDGLNVMRSKRVMFGFTDSNRSAILTPEPEELPEAAADGSFASPHSAVTYLLMPVRLPG</sequence>
<dbReference type="EMBL" id="CP066007">
    <property type="protein sequence ID" value="QQB46855.1"/>
    <property type="molecule type" value="Genomic_DNA"/>
</dbReference>
<evidence type="ECO:0000259" key="10">
    <source>
        <dbReference type="Pfam" id="PF00712"/>
    </source>
</evidence>
<dbReference type="InterPro" id="IPR022634">
    <property type="entry name" value="DNA_polIII_beta_N"/>
</dbReference>
<dbReference type="GO" id="GO:0006271">
    <property type="term" value="P:DNA strand elongation involved in DNA replication"/>
    <property type="evidence" value="ECO:0007669"/>
    <property type="project" value="TreeGrafter"/>
</dbReference>
<dbReference type="RefSeq" id="WP_084037265.1">
    <property type="nucleotide sequence ID" value="NZ_CP066007.1"/>
</dbReference>
<dbReference type="SMART" id="SM00480">
    <property type="entry name" value="POL3Bc"/>
    <property type="match status" value="1"/>
</dbReference>
<feature type="domain" description="DNA polymerase III beta sliding clamp C-terminal" evidence="12">
    <location>
        <begin position="254"/>
        <end position="362"/>
    </location>
</feature>
<name>A0A7T4EG99_9CORY</name>
<evidence type="ECO:0000256" key="5">
    <source>
        <dbReference type="ARBA" id="ARBA00022695"/>
    </source>
</evidence>
<reference evidence="13 14" key="1">
    <citation type="submission" date="2020-12" db="EMBL/GenBank/DDBJ databases">
        <title>FDA dAtabase for Regulatory Grade micrObial Sequences (FDA-ARGOS): Supporting development and validation of Infectious Disease Dx tests.</title>
        <authorList>
            <person name="Sproer C."/>
            <person name="Gronow S."/>
            <person name="Severitt S."/>
            <person name="Schroder I."/>
            <person name="Tallon L."/>
            <person name="Sadzewicz L."/>
            <person name="Zhao X."/>
            <person name="Boylan J."/>
            <person name="Ott S."/>
            <person name="Bowen H."/>
            <person name="Vavikolanu K."/>
            <person name="Mehta A."/>
            <person name="Aluvathingal J."/>
            <person name="Nadendla S."/>
            <person name="Lowell S."/>
            <person name="Myers T."/>
            <person name="Yan Y."/>
            <person name="Sichtig H."/>
        </authorList>
    </citation>
    <scope>NUCLEOTIDE SEQUENCE [LARGE SCALE GENOMIC DNA]</scope>
    <source>
        <strain evidence="13 14">FDAARGOS_1053</strain>
    </source>
</reference>
<dbReference type="GO" id="GO:0009360">
    <property type="term" value="C:DNA polymerase III complex"/>
    <property type="evidence" value="ECO:0007669"/>
    <property type="project" value="InterPro"/>
</dbReference>
<comment type="subunit">
    <text evidence="9">Forms a ring-shaped head-to-tail homodimer around DNA.</text>
</comment>
<dbReference type="CDD" id="cd00140">
    <property type="entry name" value="beta_clamp"/>
    <property type="match status" value="1"/>
</dbReference>
<evidence type="ECO:0000259" key="11">
    <source>
        <dbReference type="Pfam" id="PF02767"/>
    </source>
</evidence>
<dbReference type="GO" id="GO:0005737">
    <property type="term" value="C:cytoplasm"/>
    <property type="evidence" value="ECO:0007669"/>
    <property type="project" value="UniProtKB-SubCell"/>
</dbReference>
<dbReference type="PANTHER" id="PTHR30478:SF0">
    <property type="entry name" value="BETA SLIDING CLAMP"/>
    <property type="match status" value="1"/>
</dbReference>
<evidence type="ECO:0000313" key="14">
    <source>
        <dbReference type="Proteomes" id="UP000596145"/>
    </source>
</evidence>
<feature type="domain" description="DNA polymerase III beta sliding clamp central" evidence="11">
    <location>
        <begin position="134"/>
        <end position="250"/>
    </location>
</feature>
<keyword evidence="3 9" id="KW-0963">Cytoplasm</keyword>
<feature type="domain" description="DNA polymerase III beta sliding clamp N-terminal" evidence="10">
    <location>
        <begin position="7"/>
        <end position="125"/>
    </location>
</feature>
<dbReference type="GO" id="GO:0008408">
    <property type="term" value="F:3'-5' exonuclease activity"/>
    <property type="evidence" value="ECO:0007669"/>
    <property type="project" value="InterPro"/>
</dbReference>
<keyword evidence="8" id="KW-0238">DNA-binding</keyword>
<dbReference type="InterPro" id="IPR046938">
    <property type="entry name" value="DNA_clamp_sf"/>
</dbReference>
<dbReference type="InterPro" id="IPR022635">
    <property type="entry name" value="DNA_polIII_beta_C"/>
</dbReference>
<accession>A0A7T4EG99</accession>